<dbReference type="GO" id="GO:0006814">
    <property type="term" value="P:sodium ion transport"/>
    <property type="evidence" value="ECO:0007669"/>
    <property type="project" value="UniProtKB-UniRule"/>
</dbReference>
<gene>
    <name evidence="14 15" type="primary">nqrD</name>
    <name evidence="15" type="ORF">NCTC10526_02367</name>
</gene>
<dbReference type="NCBIfam" id="NF009070">
    <property type="entry name" value="PRK12405.1"/>
    <property type="match status" value="1"/>
</dbReference>
<dbReference type="STRING" id="1123034.GCA_000685805_00719"/>
<dbReference type="GO" id="GO:0016655">
    <property type="term" value="F:oxidoreductase activity, acting on NAD(P)H, quinone or similar compound as acceptor"/>
    <property type="evidence" value="ECO:0007669"/>
    <property type="project" value="UniProtKB-UniRule"/>
</dbReference>
<evidence type="ECO:0000256" key="4">
    <source>
        <dbReference type="ARBA" id="ARBA00022519"/>
    </source>
</evidence>
<dbReference type="PANTHER" id="PTHR30586">
    <property type="entry name" value="ELECTRON TRANSPORT COMPLEX PROTEIN RNFE"/>
    <property type="match status" value="1"/>
</dbReference>
<keyword evidence="15" id="KW-0560">Oxidoreductase</keyword>
<keyword evidence="7 14" id="KW-1133">Transmembrane helix</keyword>
<organism evidence="15 16">
    <name type="scientific">Psychrobacter phenylpyruvicus</name>
    <dbReference type="NCBI Taxonomy" id="29432"/>
    <lineage>
        <taxon>Bacteria</taxon>
        <taxon>Pseudomonadati</taxon>
        <taxon>Pseudomonadota</taxon>
        <taxon>Gammaproteobacteria</taxon>
        <taxon>Moraxellales</taxon>
        <taxon>Moraxellaceae</taxon>
        <taxon>Psychrobacter</taxon>
    </lineage>
</organism>
<evidence type="ECO:0000256" key="9">
    <source>
        <dbReference type="ARBA" id="ARBA00023053"/>
    </source>
</evidence>
<keyword evidence="5 14" id="KW-0812">Transmembrane</keyword>
<keyword evidence="12 14" id="KW-0472">Membrane</keyword>
<dbReference type="PANTHER" id="PTHR30586:SF1">
    <property type="entry name" value="NA(+)-TRANSLOCATING NADH-QUINONE REDUCTASE SUBUNIT D"/>
    <property type="match status" value="1"/>
</dbReference>
<keyword evidence="9 14" id="KW-0915">Sodium</keyword>
<evidence type="ECO:0000256" key="6">
    <source>
        <dbReference type="ARBA" id="ARBA00022967"/>
    </source>
</evidence>
<evidence type="ECO:0000256" key="11">
    <source>
        <dbReference type="ARBA" id="ARBA00023075"/>
    </source>
</evidence>
<feature type="transmembrane region" description="Helical" evidence="14">
    <location>
        <begin position="99"/>
        <end position="120"/>
    </location>
</feature>
<comment type="subcellular location">
    <subcellularLocation>
        <location evidence="14">Cell membrane</location>
        <topology evidence="14">Multi-pass membrane protein</topology>
    </subcellularLocation>
    <subcellularLocation>
        <location evidence="1">Endomembrane system</location>
        <topology evidence="1">Multi-pass membrane protein</topology>
    </subcellularLocation>
</comment>
<accession>A0A379LQ68</accession>
<evidence type="ECO:0000256" key="8">
    <source>
        <dbReference type="ARBA" id="ARBA00023027"/>
    </source>
</evidence>
<comment type="function">
    <text evidence="14">NQR complex catalyzes the reduction of ubiquinone-1 to ubiquinol by two successive reactions, coupled with the transport of Na(+) ions from the cytoplasm to the periplasm. NqrA to NqrE are probably involved in the second step, the conversion of ubisemiquinone to ubiquinol.</text>
</comment>
<feature type="transmembrane region" description="Helical" evidence="14">
    <location>
        <begin position="39"/>
        <end position="59"/>
    </location>
</feature>
<keyword evidence="6 14" id="KW-1278">Translocase</keyword>
<proteinExistence type="inferred from homology"/>
<evidence type="ECO:0000313" key="15">
    <source>
        <dbReference type="EMBL" id="SUD91987.1"/>
    </source>
</evidence>
<name>A0A379LQ68_9GAMM</name>
<keyword evidence="3 14" id="KW-1003">Cell membrane</keyword>
<dbReference type="AlphaFoldDB" id="A0A379LQ68"/>
<keyword evidence="4" id="KW-0997">Cell inner membrane</keyword>
<keyword evidence="13 14" id="KW-0739">Sodium transport</keyword>
<comment type="catalytic activity">
    <reaction evidence="14">
        <text>a ubiquinone + n Na(+)(in) + NADH + H(+) = a ubiquinol + n Na(+)(out) + NAD(+)</text>
        <dbReference type="Rhea" id="RHEA:47748"/>
        <dbReference type="Rhea" id="RHEA-COMP:9565"/>
        <dbReference type="Rhea" id="RHEA-COMP:9566"/>
        <dbReference type="ChEBI" id="CHEBI:15378"/>
        <dbReference type="ChEBI" id="CHEBI:16389"/>
        <dbReference type="ChEBI" id="CHEBI:17976"/>
        <dbReference type="ChEBI" id="CHEBI:29101"/>
        <dbReference type="ChEBI" id="CHEBI:57540"/>
        <dbReference type="ChEBI" id="CHEBI:57945"/>
        <dbReference type="EC" id="7.2.1.1"/>
    </reaction>
</comment>
<protein>
    <recommendedName>
        <fullName evidence="14">Na(+)-translocating NADH-quinone reductase subunit D</fullName>
        <shortName evidence="14">Na(+)-NQR subunit D</shortName>
        <shortName evidence="14">Na(+)-translocating NQR subunit D</shortName>
        <ecNumber evidence="14">7.2.1.1</ecNumber>
    </recommendedName>
    <alternativeName>
        <fullName evidence="14">NQR complex subunit D</fullName>
    </alternativeName>
    <alternativeName>
        <fullName evidence="14">NQR-1 subunit D</fullName>
    </alternativeName>
</protein>
<dbReference type="InterPro" id="IPR003667">
    <property type="entry name" value="NqrDE/RnfAE"/>
</dbReference>
<evidence type="ECO:0000256" key="1">
    <source>
        <dbReference type="ARBA" id="ARBA00004127"/>
    </source>
</evidence>
<comment type="caution">
    <text evidence="14">Lacks conserved residue(s) required for the propagation of feature annotation.</text>
</comment>
<dbReference type="PIRSF" id="PIRSF006102">
    <property type="entry name" value="NQR_DE"/>
    <property type="match status" value="1"/>
</dbReference>
<dbReference type="RefSeq" id="WP_028858339.1">
    <property type="nucleotide sequence ID" value="NZ_CAJHAQ010000001.1"/>
</dbReference>
<dbReference type="Proteomes" id="UP000254123">
    <property type="component" value="Unassembled WGS sequence"/>
</dbReference>
<dbReference type="NCBIfam" id="TIGR01939">
    <property type="entry name" value="nqrD"/>
    <property type="match status" value="1"/>
</dbReference>
<dbReference type="NCBIfam" id="NF006777">
    <property type="entry name" value="PRK09292.1"/>
    <property type="match status" value="1"/>
</dbReference>
<keyword evidence="16" id="KW-1185">Reference proteome</keyword>
<reference evidence="15 16" key="1">
    <citation type="submission" date="2018-06" db="EMBL/GenBank/DDBJ databases">
        <authorList>
            <consortium name="Pathogen Informatics"/>
            <person name="Doyle S."/>
        </authorList>
    </citation>
    <scope>NUCLEOTIDE SEQUENCE [LARGE SCALE GENOMIC DNA]</scope>
    <source>
        <strain evidence="15 16">NCTC10526</strain>
    </source>
</reference>
<evidence type="ECO:0000256" key="12">
    <source>
        <dbReference type="ARBA" id="ARBA00023136"/>
    </source>
</evidence>
<evidence type="ECO:0000313" key="16">
    <source>
        <dbReference type="Proteomes" id="UP000254123"/>
    </source>
</evidence>
<evidence type="ECO:0000256" key="14">
    <source>
        <dbReference type="HAMAP-Rule" id="MF_00428"/>
    </source>
</evidence>
<dbReference type="GO" id="GO:0012505">
    <property type="term" value="C:endomembrane system"/>
    <property type="evidence" value="ECO:0007669"/>
    <property type="project" value="UniProtKB-SubCell"/>
</dbReference>
<keyword evidence="2 14" id="KW-0813">Transport</keyword>
<sequence length="224" mass="23948">MATDTKKILTTPIFDNNPIALQILGICSALAVTTSVQNALVMCIALTLVTAFSSFFISIIRNRIPSSIRIIVQMTIIASLVIVVDQILKAVAYDVSKSLSVFVGLIITNCIVMGRAEAFAMSNPPVPSFLDGIGNGLGYSAVLLFVAVIRELLGNGSILGFTLLNPVTDGGWYVPNGLLLLPPSAFFIIGLFIAIIRTWKPEQVEEPEFVMKPQSKGMAHGGGH</sequence>
<dbReference type="EMBL" id="UGVC01000001">
    <property type="protein sequence ID" value="SUD91987.1"/>
    <property type="molecule type" value="Genomic_DNA"/>
</dbReference>
<evidence type="ECO:0000256" key="5">
    <source>
        <dbReference type="ARBA" id="ARBA00022692"/>
    </source>
</evidence>
<dbReference type="HAMAP" id="MF_00428">
    <property type="entry name" value="NqrD"/>
    <property type="match status" value="1"/>
</dbReference>
<keyword evidence="10 14" id="KW-0406">Ion transport</keyword>
<comment type="subunit">
    <text evidence="14">Composed of six subunits; NqrA, NqrB, NqrC, NqrD, NqrE and NqrF.</text>
</comment>
<feature type="transmembrane region" description="Helical" evidence="14">
    <location>
        <begin position="173"/>
        <end position="196"/>
    </location>
</feature>
<dbReference type="InterPro" id="IPR011292">
    <property type="entry name" value="NqrD"/>
</dbReference>
<dbReference type="GO" id="GO:0005886">
    <property type="term" value="C:plasma membrane"/>
    <property type="evidence" value="ECO:0007669"/>
    <property type="project" value="UniProtKB-SubCell"/>
</dbReference>
<comment type="similarity">
    <text evidence="14">Belongs to the NqrDE/RnfAE family.</text>
</comment>
<evidence type="ECO:0000256" key="10">
    <source>
        <dbReference type="ARBA" id="ARBA00023065"/>
    </source>
</evidence>
<evidence type="ECO:0000256" key="2">
    <source>
        <dbReference type="ARBA" id="ARBA00022448"/>
    </source>
</evidence>
<evidence type="ECO:0000256" key="7">
    <source>
        <dbReference type="ARBA" id="ARBA00022989"/>
    </source>
</evidence>
<feature type="transmembrane region" description="Helical" evidence="14">
    <location>
        <begin position="71"/>
        <end position="93"/>
    </location>
</feature>
<keyword evidence="8 14" id="KW-0520">NAD</keyword>
<dbReference type="Pfam" id="PF02508">
    <property type="entry name" value="Rnf-Nqr"/>
    <property type="match status" value="1"/>
</dbReference>
<dbReference type="EC" id="7.2.1.1" evidence="14"/>
<evidence type="ECO:0000256" key="13">
    <source>
        <dbReference type="ARBA" id="ARBA00023201"/>
    </source>
</evidence>
<evidence type="ECO:0000256" key="3">
    <source>
        <dbReference type="ARBA" id="ARBA00022475"/>
    </source>
</evidence>
<keyword evidence="11 14" id="KW-0830">Ubiquinone</keyword>